<feature type="region of interest" description="Disordered" evidence="1">
    <location>
        <begin position="483"/>
        <end position="507"/>
    </location>
</feature>
<feature type="domain" description="Acyclic terpene utilisation N-terminal" evidence="2">
    <location>
        <begin position="8"/>
        <end position="456"/>
    </location>
</feature>
<feature type="domain" description="AtuA-like ferredoxin-fold" evidence="3">
    <location>
        <begin position="516"/>
        <end position="631"/>
    </location>
</feature>
<dbReference type="Pfam" id="PF23544">
    <property type="entry name" value="AtuA_ferredoxin"/>
    <property type="match status" value="1"/>
</dbReference>
<dbReference type="InterPro" id="IPR056362">
    <property type="entry name" value="AtuA-like_ferredoxin_dom"/>
</dbReference>
<comment type="caution">
    <text evidence="4">The sequence shown here is derived from an EMBL/GenBank/DDBJ whole genome shotgun (WGS) entry which is preliminary data.</text>
</comment>
<sequence>MSSAKRPIRIAGCSGAATDRRHAMAMLAANCPNDPIDVIMGDWMSEANMTSRAALKTGEGGEAAYEPTFVESLEPALSDIAKYGIKLAVNAGASDTALLHRVVTDMVKAKGLQLKVAWISGDEVLPAIEKAQREGKSEFVNICTGEKLADWSFKPIYAQAYLGGLGIAAAFAEGADIVICGRVSDASPVIGAAYWWHNWRRDQLLELANAFVAGHLIECSSYVCGGNFTGFKSLETKGWDNIGFPIAEIAHTGQVVITKNRHSGGEISTQTCTSQLLYEIQGPWYFNSDVTAVLTNLWFEQIGTDRVALHGVEADLPPPTTKVGLTAHGGYQAEIHYFLTGLDIDAKARMLESQCRRLLAPHAHRFTTLTFTQTGTAMPNSPNQNAATVDFRIFAQAPTAEDLSPARFFRPVGDNIMQAYPGGTFHLDLRQAFPKPVFEYYVTLLPQTAIRHRVHLWPSTDDNIDNAGREAADEQQRVHEIPPPEHCKQFPAQQPSQPASTASGRGGFGPTTRGPLGWIVHARSGDKGSDCNVGFWVRFRDEWEWLRELLSMETVERLLAEEFKGKRIVSLLPILHFHCVWMSCIVFEDRFELPNLYAVHFLLHDHLDRGVSCSSSYDFLGKNVAEYLRSKYVDLPTKFLHRGKL</sequence>
<protein>
    <recommendedName>
        <fullName evidence="6">DUF1446 domain-containing protein</fullName>
    </recommendedName>
</protein>
<dbReference type="PANTHER" id="PTHR47585:SF2">
    <property type="entry name" value="DUF1446 DOMAIN PROTEIN (AFU_ORTHOLOGUE AFUA_6G11420)"/>
    <property type="match status" value="1"/>
</dbReference>
<evidence type="ECO:0000313" key="5">
    <source>
        <dbReference type="Proteomes" id="UP000269539"/>
    </source>
</evidence>
<dbReference type="EMBL" id="QWIO01000830">
    <property type="protein sequence ID" value="RMY84084.1"/>
    <property type="molecule type" value="Genomic_DNA"/>
</dbReference>
<evidence type="ECO:0000313" key="4">
    <source>
        <dbReference type="EMBL" id="RMY84084.1"/>
    </source>
</evidence>
<organism evidence="4 5">
    <name type="scientific">Hortaea werneckii</name>
    <name type="common">Black yeast</name>
    <name type="synonym">Cladosporium werneckii</name>
    <dbReference type="NCBI Taxonomy" id="91943"/>
    <lineage>
        <taxon>Eukaryota</taxon>
        <taxon>Fungi</taxon>
        <taxon>Dikarya</taxon>
        <taxon>Ascomycota</taxon>
        <taxon>Pezizomycotina</taxon>
        <taxon>Dothideomycetes</taxon>
        <taxon>Dothideomycetidae</taxon>
        <taxon>Mycosphaerellales</taxon>
        <taxon>Teratosphaeriaceae</taxon>
        <taxon>Hortaea</taxon>
    </lineage>
</organism>
<dbReference type="PANTHER" id="PTHR47585">
    <property type="match status" value="1"/>
</dbReference>
<dbReference type="Proteomes" id="UP000269539">
    <property type="component" value="Unassembled WGS sequence"/>
</dbReference>
<proteinExistence type="predicted"/>
<evidence type="ECO:0008006" key="6">
    <source>
        <dbReference type="Google" id="ProtNLM"/>
    </source>
</evidence>
<evidence type="ECO:0000259" key="2">
    <source>
        <dbReference type="Pfam" id="PF07287"/>
    </source>
</evidence>
<accession>A0A3M7F6T5</accession>
<gene>
    <name evidence="4" type="ORF">D0864_07654</name>
</gene>
<dbReference type="InterPro" id="IPR010839">
    <property type="entry name" value="AtuA_N"/>
</dbReference>
<dbReference type="Pfam" id="PF07287">
    <property type="entry name" value="AtuA"/>
    <property type="match status" value="1"/>
</dbReference>
<feature type="compositionally biased region" description="Low complexity" evidence="1">
    <location>
        <begin position="491"/>
        <end position="503"/>
    </location>
</feature>
<dbReference type="AlphaFoldDB" id="A0A3M7F6T5"/>
<dbReference type="VEuPathDB" id="FungiDB:BTJ68_02123"/>
<reference evidence="4 5" key="1">
    <citation type="journal article" date="2018" name="BMC Genomics">
        <title>Genomic evidence for intraspecific hybridization in a clonal and extremely halotolerant yeast.</title>
        <authorList>
            <person name="Gostincar C."/>
            <person name="Stajich J.E."/>
            <person name="Zupancic J."/>
            <person name="Zalar P."/>
            <person name="Gunde-Cimerman N."/>
        </authorList>
    </citation>
    <scope>NUCLEOTIDE SEQUENCE [LARGE SCALE GENOMIC DNA]</scope>
    <source>
        <strain evidence="4 5">EXF-10513</strain>
    </source>
</reference>
<evidence type="ECO:0000259" key="3">
    <source>
        <dbReference type="Pfam" id="PF23544"/>
    </source>
</evidence>
<evidence type="ECO:0000256" key="1">
    <source>
        <dbReference type="SAM" id="MobiDB-lite"/>
    </source>
</evidence>
<name>A0A3M7F6T5_HORWE</name>